<sequence length="155" mass="16516">MPLMCPGRAWDKAGAGPQKTPLFIFAVPVLLCEEAPRGEARPLGCLCVSGGACEWPSLVWSPQHFGGKSGQLTPAVCRFAECGVCRPQAPFGWIMCCSDPPERWPEECALLGPRISYLWLVGHAAGGGEENWVSGQGCREAGEQARPCVFASATP</sequence>
<dbReference type="AlphaFoldDB" id="A0A7J7Y5V9"/>
<organism evidence="1 2">
    <name type="scientific">Rhinolophus ferrumequinum</name>
    <name type="common">Greater horseshoe bat</name>
    <dbReference type="NCBI Taxonomy" id="59479"/>
    <lineage>
        <taxon>Eukaryota</taxon>
        <taxon>Metazoa</taxon>
        <taxon>Chordata</taxon>
        <taxon>Craniata</taxon>
        <taxon>Vertebrata</taxon>
        <taxon>Euteleostomi</taxon>
        <taxon>Mammalia</taxon>
        <taxon>Eutheria</taxon>
        <taxon>Laurasiatheria</taxon>
        <taxon>Chiroptera</taxon>
        <taxon>Yinpterochiroptera</taxon>
        <taxon>Rhinolophoidea</taxon>
        <taxon>Rhinolophidae</taxon>
        <taxon>Rhinolophinae</taxon>
        <taxon>Rhinolophus</taxon>
    </lineage>
</organism>
<proteinExistence type="predicted"/>
<evidence type="ECO:0000313" key="2">
    <source>
        <dbReference type="Proteomes" id="UP000585614"/>
    </source>
</evidence>
<name>A0A7J7Y5V9_RHIFE</name>
<comment type="caution">
    <text evidence="1">The sequence shown here is derived from an EMBL/GenBank/DDBJ whole genome shotgun (WGS) entry which is preliminary data.</text>
</comment>
<protein>
    <submittedName>
        <fullName evidence="1">Uncharacterized protein</fullName>
    </submittedName>
</protein>
<dbReference type="EMBL" id="JACAGC010000007">
    <property type="protein sequence ID" value="KAF6357056.1"/>
    <property type="molecule type" value="Genomic_DNA"/>
</dbReference>
<evidence type="ECO:0000313" key="1">
    <source>
        <dbReference type="EMBL" id="KAF6357056.1"/>
    </source>
</evidence>
<dbReference type="Proteomes" id="UP000585614">
    <property type="component" value="Unassembled WGS sequence"/>
</dbReference>
<gene>
    <name evidence="1" type="ORF">mRhiFer1_009989</name>
</gene>
<accession>A0A7J7Y5V9</accession>
<reference evidence="1 2" key="1">
    <citation type="journal article" date="2020" name="Nature">
        <title>Six reference-quality genomes reveal evolution of bat adaptations.</title>
        <authorList>
            <person name="Jebb D."/>
            <person name="Huang Z."/>
            <person name="Pippel M."/>
            <person name="Hughes G.M."/>
            <person name="Lavrichenko K."/>
            <person name="Devanna P."/>
            <person name="Winkler S."/>
            <person name="Jermiin L.S."/>
            <person name="Skirmuntt E.C."/>
            <person name="Katzourakis A."/>
            <person name="Burkitt-Gray L."/>
            <person name="Ray D.A."/>
            <person name="Sullivan K.A.M."/>
            <person name="Roscito J.G."/>
            <person name="Kirilenko B.M."/>
            <person name="Davalos L.M."/>
            <person name="Corthals A.P."/>
            <person name="Power M.L."/>
            <person name="Jones G."/>
            <person name="Ransome R.D."/>
            <person name="Dechmann D.K.N."/>
            <person name="Locatelli A.G."/>
            <person name="Puechmaille S.J."/>
            <person name="Fedrigo O."/>
            <person name="Jarvis E.D."/>
            <person name="Hiller M."/>
            <person name="Vernes S.C."/>
            <person name="Myers E.W."/>
            <person name="Teeling E.C."/>
        </authorList>
    </citation>
    <scope>NUCLEOTIDE SEQUENCE [LARGE SCALE GENOMIC DNA]</scope>
    <source>
        <strain evidence="1">MRhiFer1</strain>
        <tissue evidence="1">Lung</tissue>
    </source>
</reference>